<accession>A0ABV7H4Q0</accession>
<gene>
    <name evidence="4" type="ORF">ACFOEN_14800</name>
</gene>
<dbReference type="Gene3D" id="3.30.1150.10">
    <property type="match status" value="1"/>
</dbReference>
<evidence type="ECO:0000313" key="5">
    <source>
        <dbReference type="Proteomes" id="UP001595556"/>
    </source>
</evidence>
<dbReference type="InterPro" id="IPR037682">
    <property type="entry name" value="TonB_C"/>
</dbReference>
<keyword evidence="2" id="KW-1133">Transmembrane helix</keyword>
<keyword evidence="2" id="KW-0812">Transmembrane</keyword>
<feature type="transmembrane region" description="Helical" evidence="2">
    <location>
        <begin position="20"/>
        <end position="39"/>
    </location>
</feature>
<dbReference type="RefSeq" id="WP_377305240.1">
    <property type="nucleotide sequence ID" value="NZ_CP180191.1"/>
</dbReference>
<evidence type="ECO:0000313" key="4">
    <source>
        <dbReference type="EMBL" id="MFC3148894.1"/>
    </source>
</evidence>
<proteinExistence type="predicted"/>
<feature type="coiled-coil region" evidence="1">
    <location>
        <begin position="107"/>
        <end position="175"/>
    </location>
</feature>
<keyword evidence="1" id="KW-0175">Coiled coil</keyword>
<protein>
    <submittedName>
        <fullName evidence="4">Energy transducer TonB</fullName>
    </submittedName>
</protein>
<dbReference type="Proteomes" id="UP001595556">
    <property type="component" value="Unassembled WGS sequence"/>
</dbReference>
<dbReference type="SUPFAM" id="SSF74653">
    <property type="entry name" value="TolA/TonB C-terminal domain"/>
    <property type="match status" value="1"/>
</dbReference>
<evidence type="ECO:0000259" key="3">
    <source>
        <dbReference type="Pfam" id="PF03544"/>
    </source>
</evidence>
<evidence type="ECO:0000256" key="2">
    <source>
        <dbReference type="SAM" id="Phobius"/>
    </source>
</evidence>
<reference evidence="5" key="1">
    <citation type="journal article" date="2019" name="Int. J. Syst. Evol. Microbiol.">
        <title>The Global Catalogue of Microorganisms (GCM) 10K type strain sequencing project: providing services to taxonomists for standard genome sequencing and annotation.</title>
        <authorList>
            <consortium name="The Broad Institute Genomics Platform"/>
            <consortium name="The Broad Institute Genome Sequencing Center for Infectious Disease"/>
            <person name="Wu L."/>
            <person name="Ma J."/>
        </authorList>
    </citation>
    <scope>NUCLEOTIDE SEQUENCE [LARGE SCALE GENOMIC DNA]</scope>
    <source>
        <strain evidence="5">KCTC 52168</strain>
    </source>
</reference>
<feature type="domain" description="TonB C-terminal" evidence="3">
    <location>
        <begin position="208"/>
        <end position="281"/>
    </location>
</feature>
<dbReference type="EMBL" id="JBHRTI010000010">
    <property type="protein sequence ID" value="MFC3148894.1"/>
    <property type="molecule type" value="Genomic_DNA"/>
</dbReference>
<dbReference type="Pfam" id="PF03544">
    <property type="entry name" value="TonB_C"/>
    <property type="match status" value="1"/>
</dbReference>
<evidence type="ECO:0000256" key="1">
    <source>
        <dbReference type="SAM" id="Coils"/>
    </source>
</evidence>
<organism evidence="4 5">
    <name type="scientific">Piscinibacterium candidicorallinum</name>
    <dbReference type="NCBI Taxonomy" id="1793872"/>
    <lineage>
        <taxon>Bacteria</taxon>
        <taxon>Pseudomonadati</taxon>
        <taxon>Pseudomonadota</taxon>
        <taxon>Betaproteobacteria</taxon>
        <taxon>Burkholderiales</taxon>
        <taxon>Piscinibacterium</taxon>
    </lineage>
</organism>
<name>A0ABV7H4Q0_9BURK</name>
<keyword evidence="2" id="KW-0472">Membrane</keyword>
<keyword evidence="5" id="KW-1185">Reference proteome</keyword>
<comment type="caution">
    <text evidence="4">The sequence shown here is derived from an EMBL/GenBank/DDBJ whole genome shotgun (WGS) entry which is preliminary data.</text>
</comment>
<sequence length="294" mass="32438">MSAALTAHPLLEPVFARRNRVLMGALLFSAALHGGLMLLKFTAPETYQRLIGQSPLEVVLVNAKHSNAPVVPQALAQVNLDGGGDNEQGLARSPLPDSGFVQDGTDLQQVKARVAELEAEQRRLLAALQDLNTAKSAVQQEVRDAVQASQTTEDESALARKIAALEKRVEDYNKRPRRKFITPSTREVVYAGYYVNWRERIEKVGTENYPAEARGKIYGDAIVTVSILANGQIESIDVDRASHPVLKKAAERIVKLSGPFKPFTPEMAAQYQVFVITTRFVFTRGEGFETRNPQ</sequence>